<sequence>MNSEDLQAAYIERLNTILQTVDLARLDRSCNSKDNAYACEILKQMHGLFTEVYHTDSLDYEYEFVDVPAVIRGRATGHICLGAVTLDLQSSGEHFGTWFFTPRGVIDQGFEKMRPEDELYLKAVYTPYDYWYTVYIQRDHHVDFDHVPEKVADMLNACYPEQQKQKQAAEQAGQEMR</sequence>
<evidence type="ECO:0000313" key="1">
    <source>
        <dbReference type="EMBL" id="MPM10052.1"/>
    </source>
</evidence>
<organism evidence="1">
    <name type="scientific">bioreactor metagenome</name>
    <dbReference type="NCBI Taxonomy" id="1076179"/>
    <lineage>
        <taxon>unclassified sequences</taxon>
        <taxon>metagenomes</taxon>
        <taxon>ecological metagenomes</taxon>
    </lineage>
</organism>
<gene>
    <name evidence="1" type="ORF">SDC9_56376</name>
</gene>
<name>A0A644X1M6_9ZZZZ</name>
<dbReference type="AlphaFoldDB" id="A0A644X1M6"/>
<protein>
    <submittedName>
        <fullName evidence="1">Uncharacterized protein</fullName>
    </submittedName>
</protein>
<dbReference type="EMBL" id="VSSQ01001644">
    <property type="protein sequence ID" value="MPM10052.1"/>
    <property type="molecule type" value="Genomic_DNA"/>
</dbReference>
<proteinExistence type="predicted"/>
<comment type="caution">
    <text evidence="1">The sequence shown here is derived from an EMBL/GenBank/DDBJ whole genome shotgun (WGS) entry which is preliminary data.</text>
</comment>
<reference evidence="1" key="1">
    <citation type="submission" date="2019-08" db="EMBL/GenBank/DDBJ databases">
        <authorList>
            <person name="Kucharzyk K."/>
            <person name="Murdoch R.W."/>
            <person name="Higgins S."/>
            <person name="Loffler F."/>
        </authorList>
    </citation>
    <scope>NUCLEOTIDE SEQUENCE</scope>
</reference>
<accession>A0A644X1M6</accession>